<dbReference type="PANTHER" id="PTHR46201:SF7">
    <property type="entry name" value="BINDING PROTEIN, PUTATIVE-RELATED"/>
    <property type="match status" value="1"/>
</dbReference>
<sequence length="177" mass="20567">MALTDFKKRKRTPQVLTIHSLASLVLHGSFRENIREFLKKRAGIEDYSVGGSPVWCTLFESESGDVVFPLYTVEVAVERAAEPLCNPCRCVGWGHHFVSKRSYHMIIPEGEEWKKHRWKLSLELEEHLFHAVIHCNGFGHLLCINKIEENSKHPHGEELMNLWDNLCTILQTRYRET</sequence>
<name>A0A2P2JZ12_RHIMU</name>
<dbReference type="AlphaFoldDB" id="A0A2P2JZ12"/>
<organism evidence="1">
    <name type="scientific">Rhizophora mucronata</name>
    <name type="common">Asiatic mangrove</name>
    <dbReference type="NCBI Taxonomy" id="61149"/>
    <lineage>
        <taxon>Eukaryota</taxon>
        <taxon>Viridiplantae</taxon>
        <taxon>Streptophyta</taxon>
        <taxon>Embryophyta</taxon>
        <taxon>Tracheophyta</taxon>
        <taxon>Spermatophyta</taxon>
        <taxon>Magnoliopsida</taxon>
        <taxon>eudicotyledons</taxon>
        <taxon>Gunneridae</taxon>
        <taxon>Pentapetalae</taxon>
        <taxon>rosids</taxon>
        <taxon>fabids</taxon>
        <taxon>Malpighiales</taxon>
        <taxon>Rhizophoraceae</taxon>
        <taxon>Rhizophora</taxon>
    </lineage>
</organism>
<proteinExistence type="predicted"/>
<dbReference type="PANTHER" id="PTHR46201">
    <property type="entry name" value="PHD FINGER PROTEIN MALE MEIOCYTE DEATH 1-RELATED"/>
    <property type="match status" value="1"/>
</dbReference>
<protein>
    <submittedName>
        <fullName evidence="1">Uncharacterized protein</fullName>
    </submittedName>
</protein>
<dbReference type="EMBL" id="GGEC01018219">
    <property type="protein sequence ID" value="MBW98702.1"/>
    <property type="molecule type" value="Transcribed_RNA"/>
</dbReference>
<reference evidence="1" key="1">
    <citation type="submission" date="2018-02" db="EMBL/GenBank/DDBJ databases">
        <title>Rhizophora mucronata_Transcriptome.</title>
        <authorList>
            <person name="Meera S.P."/>
            <person name="Sreeshan A."/>
            <person name="Augustine A."/>
        </authorList>
    </citation>
    <scope>NUCLEOTIDE SEQUENCE</scope>
    <source>
        <tissue evidence="1">Leaf</tissue>
    </source>
</reference>
<accession>A0A2P2JZ12</accession>
<evidence type="ECO:0000313" key="1">
    <source>
        <dbReference type="EMBL" id="MBW98702.1"/>
    </source>
</evidence>